<evidence type="ECO:0000313" key="1">
    <source>
        <dbReference type="EMBL" id="SFQ46364.1"/>
    </source>
</evidence>
<evidence type="ECO:0000313" key="2">
    <source>
        <dbReference type="Proteomes" id="UP000243084"/>
    </source>
</evidence>
<protein>
    <submittedName>
        <fullName evidence="1">Uncharacterized protein</fullName>
    </submittedName>
</protein>
<organism evidence="1 2">
    <name type="scientific">Geopseudomonas sagittaria</name>
    <dbReference type="NCBI Taxonomy" id="1135990"/>
    <lineage>
        <taxon>Bacteria</taxon>
        <taxon>Pseudomonadati</taxon>
        <taxon>Pseudomonadota</taxon>
        <taxon>Gammaproteobacteria</taxon>
        <taxon>Pseudomonadales</taxon>
        <taxon>Pseudomonadaceae</taxon>
        <taxon>Geopseudomonas</taxon>
    </lineage>
</organism>
<name>A0A1I5YQ06_9GAMM</name>
<dbReference type="EMBL" id="FOXM01000023">
    <property type="protein sequence ID" value="SFQ46364.1"/>
    <property type="molecule type" value="Genomic_DNA"/>
</dbReference>
<dbReference type="Gene3D" id="3.40.91.30">
    <property type="match status" value="1"/>
</dbReference>
<gene>
    <name evidence="1" type="ORF">SAMN05216229_12336</name>
</gene>
<sequence>MERHQTIFPHAGYEMRSHAEQRWASIMDVLGVRWVYEPRTIDTRHGWYMPDFYLPACGVFVEVKGACPKPIEIEKAKDAEAATGCPVVFAFGDPEMLSGHLLHGMLSYYADRGVLNVSTYEVGKLVSENYSLSTYASFLSAGDRKPRPHFVPVGWVVAELVDSMTERAPLEQARHRIHQPLNDTKESAHGQHSLAEWFICQFVAAVDRYKHKEAA</sequence>
<proteinExistence type="predicted"/>
<dbReference type="Proteomes" id="UP000243084">
    <property type="component" value="Unassembled WGS sequence"/>
</dbReference>
<dbReference type="AlphaFoldDB" id="A0A1I5YQ06"/>
<accession>A0A1I5YQ06</accession>
<dbReference type="OrthoDB" id="1667101at2"/>
<keyword evidence="2" id="KW-1185">Reference proteome</keyword>
<reference evidence="2" key="1">
    <citation type="submission" date="2016-10" db="EMBL/GenBank/DDBJ databases">
        <authorList>
            <person name="Varghese N."/>
            <person name="Submissions S."/>
        </authorList>
    </citation>
    <scope>NUCLEOTIDE SEQUENCE [LARGE SCALE GENOMIC DNA]</scope>
    <source>
        <strain evidence="2">JCM 18195</strain>
    </source>
</reference>
<dbReference type="RefSeq" id="WP_092435015.1">
    <property type="nucleotide sequence ID" value="NZ_FOXM01000023.1"/>
</dbReference>